<name>A0A1I7N7N4_9BACT</name>
<organism evidence="2 3">
    <name type="scientific">Thermoflavifilum thermophilum</name>
    <dbReference type="NCBI Taxonomy" id="1393122"/>
    <lineage>
        <taxon>Bacteria</taxon>
        <taxon>Pseudomonadati</taxon>
        <taxon>Bacteroidota</taxon>
        <taxon>Chitinophagia</taxon>
        <taxon>Chitinophagales</taxon>
        <taxon>Chitinophagaceae</taxon>
        <taxon>Thermoflavifilum</taxon>
    </lineage>
</organism>
<dbReference type="SFLD" id="SFLDG01212">
    <property type="entry name" value="Phytoene_synthase_like"/>
    <property type="match status" value="1"/>
</dbReference>
<keyword evidence="1" id="KW-0808">Transferase</keyword>
<dbReference type="SFLD" id="SFLDG01018">
    <property type="entry name" value="Squalene/Phytoene_Synthase_Lik"/>
    <property type="match status" value="1"/>
</dbReference>
<accession>A0A1I7N7N4</accession>
<dbReference type="InterPro" id="IPR033904">
    <property type="entry name" value="Trans_IPPS_HH"/>
</dbReference>
<gene>
    <name evidence="2" type="ORF">SAMN05660895_0866</name>
</gene>
<dbReference type="CDD" id="cd00683">
    <property type="entry name" value="Trans_IPPS_HH"/>
    <property type="match status" value="1"/>
</dbReference>
<keyword evidence="3" id="KW-1185">Reference proteome</keyword>
<dbReference type="InterPro" id="IPR002060">
    <property type="entry name" value="Squ/phyt_synthse"/>
</dbReference>
<dbReference type="Proteomes" id="UP000199537">
    <property type="component" value="Unassembled WGS sequence"/>
</dbReference>
<dbReference type="GO" id="GO:0051996">
    <property type="term" value="F:squalene synthase [NAD(P)H] activity"/>
    <property type="evidence" value="ECO:0007669"/>
    <property type="project" value="InterPro"/>
</dbReference>
<dbReference type="STRING" id="1393122.SAMN05660895_0866"/>
<dbReference type="InterPro" id="IPR019845">
    <property type="entry name" value="Squalene/phytoene_synthase_CS"/>
</dbReference>
<dbReference type="PANTHER" id="PTHR31480">
    <property type="entry name" value="BIFUNCTIONAL LYCOPENE CYCLASE/PHYTOENE SYNTHASE"/>
    <property type="match status" value="1"/>
</dbReference>
<proteinExistence type="predicted"/>
<reference evidence="3" key="1">
    <citation type="submission" date="2016-10" db="EMBL/GenBank/DDBJ databases">
        <authorList>
            <person name="Varghese N."/>
            <person name="Submissions S."/>
        </authorList>
    </citation>
    <scope>NUCLEOTIDE SEQUENCE [LARGE SCALE GENOMIC DNA]</scope>
    <source>
        <strain evidence="3">DSM 14807</strain>
    </source>
</reference>
<dbReference type="PROSITE" id="PS01045">
    <property type="entry name" value="SQUALEN_PHYTOEN_SYN_2"/>
    <property type="match status" value="1"/>
</dbReference>
<dbReference type="Pfam" id="PF00494">
    <property type="entry name" value="SQS_PSY"/>
    <property type="match status" value="1"/>
</dbReference>
<evidence type="ECO:0000313" key="2">
    <source>
        <dbReference type="EMBL" id="SFV30702.1"/>
    </source>
</evidence>
<dbReference type="GO" id="GO:0004311">
    <property type="term" value="F:geranylgeranyl diphosphate synthase activity"/>
    <property type="evidence" value="ECO:0007669"/>
    <property type="project" value="InterPro"/>
</dbReference>
<evidence type="ECO:0000313" key="3">
    <source>
        <dbReference type="Proteomes" id="UP000199537"/>
    </source>
</evidence>
<sequence length="286" mass="33324">MNNMKDRLALYLSVSQVCSREITQHYSTSFSKAIRLLHPDLRNAICAIYGFVRIADEIVDSFHAYNKYQLLKEFEQATYEAISQGISTNPVLQAFQQTVRRYQIPHHLIDAFFKSMYLDLEKNIYQHPEELNTYVYGSAEVVGLMCLCIFCEGDQAKYHQLQDAARALGSAFQKVNFLRDIQADSQDLKRCYFPAFTAKGFLDKQAKCEIEKDIEEEFALGLQGIRFLPSKARFGVYVAYRYFYALFKKIKRTNPEKIMQQRIRIPNHQKLIIMLRASIRHQINGI</sequence>
<dbReference type="AlphaFoldDB" id="A0A1I7N7N4"/>
<dbReference type="InterPro" id="IPR008949">
    <property type="entry name" value="Isoprenoid_synthase_dom_sf"/>
</dbReference>
<dbReference type="GO" id="GO:0016117">
    <property type="term" value="P:carotenoid biosynthetic process"/>
    <property type="evidence" value="ECO:0007669"/>
    <property type="project" value="UniProtKB-ARBA"/>
</dbReference>
<dbReference type="SFLD" id="SFLDS00005">
    <property type="entry name" value="Isoprenoid_Synthase_Type_I"/>
    <property type="match status" value="1"/>
</dbReference>
<dbReference type="Gene3D" id="1.10.600.10">
    <property type="entry name" value="Farnesyl Diphosphate Synthase"/>
    <property type="match status" value="1"/>
</dbReference>
<dbReference type="SUPFAM" id="SSF48576">
    <property type="entry name" value="Terpenoid synthases"/>
    <property type="match status" value="1"/>
</dbReference>
<dbReference type="InterPro" id="IPR044843">
    <property type="entry name" value="Trans_IPPS_bact-type"/>
</dbReference>
<evidence type="ECO:0000256" key="1">
    <source>
        <dbReference type="ARBA" id="ARBA00022679"/>
    </source>
</evidence>
<dbReference type="EMBL" id="FPCJ01000001">
    <property type="protein sequence ID" value="SFV30702.1"/>
    <property type="molecule type" value="Genomic_DNA"/>
</dbReference>
<protein>
    <submittedName>
        <fullName evidence="2">Phytoene/squalene synthetase</fullName>
    </submittedName>
</protein>